<dbReference type="PROSITE" id="PS01348">
    <property type="entry name" value="MRAY_2"/>
    <property type="match status" value="1"/>
</dbReference>
<evidence type="ECO:0000256" key="2">
    <source>
        <dbReference type="ARBA" id="ARBA00022475"/>
    </source>
</evidence>
<feature type="transmembrane region" description="Helical" evidence="8">
    <location>
        <begin position="188"/>
        <end position="208"/>
    </location>
</feature>
<evidence type="ECO:0000256" key="3">
    <source>
        <dbReference type="ARBA" id="ARBA00022679"/>
    </source>
</evidence>
<comment type="subcellular location">
    <subcellularLocation>
        <location evidence="1">Cell membrane</location>
        <topology evidence="1">Multi-pass membrane protein</topology>
    </subcellularLocation>
</comment>
<evidence type="ECO:0000313" key="10">
    <source>
        <dbReference type="Proteomes" id="UP001198163"/>
    </source>
</evidence>
<feature type="transmembrane region" description="Helical" evidence="8">
    <location>
        <begin position="78"/>
        <end position="94"/>
    </location>
</feature>
<evidence type="ECO:0000256" key="1">
    <source>
        <dbReference type="ARBA" id="ARBA00004651"/>
    </source>
</evidence>
<dbReference type="Pfam" id="PF00953">
    <property type="entry name" value="Glycos_transf_4"/>
    <property type="match status" value="1"/>
</dbReference>
<feature type="binding site" evidence="7">
    <location>
        <position position="219"/>
    </location>
    <ligand>
        <name>Mg(2+)</name>
        <dbReference type="ChEBI" id="CHEBI:18420"/>
    </ligand>
</feature>
<keyword evidence="5 8" id="KW-1133">Transmembrane helix</keyword>
<keyword evidence="7" id="KW-0479">Metal-binding</keyword>
<dbReference type="GO" id="GO:0005886">
    <property type="term" value="C:plasma membrane"/>
    <property type="evidence" value="ECO:0007669"/>
    <property type="project" value="UniProtKB-SubCell"/>
</dbReference>
<evidence type="ECO:0000256" key="7">
    <source>
        <dbReference type="PIRSR" id="PIRSR600715-1"/>
    </source>
</evidence>
<feature type="binding site" evidence="7">
    <location>
        <position position="157"/>
    </location>
    <ligand>
        <name>Mg(2+)</name>
        <dbReference type="ChEBI" id="CHEBI:18420"/>
    </ligand>
</feature>
<evidence type="ECO:0000256" key="8">
    <source>
        <dbReference type="SAM" id="Phobius"/>
    </source>
</evidence>
<evidence type="ECO:0000256" key="4">
    <source>
        <dbReference type="ARBA" id="ARBA00022692"/>
    </source>
</evidence>
<keyword evidence="10" id="KW-1185">Reference proteome</keyword>
<dbReference type="EMBL" id="JAINWA010000001">
    <property type="protein sequence ID" value="MCD1653155.1"/>
    <property type="molecule type" value="Genomic_DNA"/>
</dbReference>
<dbReference type="GO" id="GO:0016780">
    <property type="term" value="F:phosphotransferase activity, for other substituted phosphate groups"/>
    <property type="evidence" value="ECO:0007669"/>
    <property type="project" value="InterPro"/>
</dbReference>
<keyword evidence="2" id="KW-1003">Cell membrane</keyword>
<reference evidence="9" key="1">
    <citation type="submission" date="2021-08" db="EMBL/GenBank/DDBJ databases">
        <title>Comparative analyses of Brucepasteria parasyntrophica and Teretinema zuelzerae.</title>
        <authorList>
            <person name="Song Y."/>
            <person name="Brune A."/>
        </authorList>
    </citation>
    <scope>NUCLEOTIDE SEQUENCE</scope>
    <source>
        <strain evidence="9">DSM 1903</strain>
    </source>
</reference>
<comment type="caution">
    <text evidence="9">The sequence shown here is derived from an EMBL/GenBank/DDBJ whole genome shotgun (WGS) entry which is preliminary data.</text>
</comment>
<feature type="transmembrane region" description="Helical" evidence="8">
    <location>
        <begin position="247"/>
        <end position="265"/>
    </location>
</feature>
<feature type="transmembrane region" description="Helical" evidence="8">
    <location>
        <begin position="317"/>
        <end position="342"/>
    </location>
</feature>
<organism evidence="9 10">
    <name type="scientific">Teretinema zuelzerae</name>
    <dbReference type="NCBI Taxonomy" id="156"/>
    <lineage>
        <taxon>Bacteria</taxon>
        <taxon>Pseudomonadati</taxon>
        <taxon>Spirochaetota</taxon>
        <taxon>Spirochaetia</taxon>
        <taxon>Spirochaetales</taxon>
        <taxon>Treponemataceae</taxon>
        <taxon>Teretinema</taxon>
    </lineage>
</organism>
<feature type="transmembrane region" description="Helical" evidence="8">
    <location>
        <begin position="165"/>
        <end position="182"/>
    </location>
</feature>
<keyword evidence="6 8" id="KW-0472">Membrane</keyword>
<dbReference type="GO" id="GO:0044038">
    <property type="term" value="P:cell wall macromolecule biosynthetic process"/>
    <property type="evidence" value="ECO:0007669"/>
    <property type="project" value="TreeGrafter"/>
</dbReference>
<dbReference type="GO" id="GO:0046872">
    <property type="term" value="F:metal ion binding"/>
    <property type="evidence" value="ECO:0007669"/>
    <property type="project" value="UniProtKB-KW"/>
</dbReference>
<keyword evidence="3 9" id="KW-0808">Transferase</keyword>
<feature type="transmembrane region" description="Helical" evidence="8">
    <location>
        <begin position="286"/>
        <end position="311"/>
    </location>
</feature>
<dbReference type="AlphaFoldDB" id="A0AAE3JII0"/>
<keyword evidence="7" id="KW-0460">Magnesium</keyword>
<proteinExistence type="predicted"/>
<evidence type="ECO:0000313" key="9">
    <source>
        <dbReference type="EMBL" id="MCD1653155.1"/>
    </source>
</evidence>
<feature type="transmembrane region" description="Helical" evidence="8">
    <location>
        <begin position="106"/>
        <end position="127"/>
    </location>
</feature>
<evidence type="ECO:0000256" key="5">
    <source>
        <dbReference type="ARBA" id="ARBA00022989"/>
    </source>
</evidence>
<keyword evidence="4 8" id="KW-0812">Transmembrane</keyword>
<dbReference type="PANTHER" id="PTHR22926:SF3">
    <property type="entry name" value="UNDECAPRENYL-PHOSPHATE ALPHA-N-ACETYLGLUCOSAMINYL 1-PHOSPHATE TRANSFERASE"/>
    <property type="match status" value="1"/>
</dbReference>
<dbReference type="InterPro" id="IPR000715">
    <property type="entry name" value="Glycosyl_transferase_4"/>
</dbReference>
<name>A0AAE3JII0_9SPIR</name>
<dbReference type="InterPro" id="IPR018480">
    <property type="entry name" value="PNAcMuramoyl-5peptid_Trfase_CS"/>
</dbReference>
<evidence type="ECO:0000256" key="6">
    <source>
        <dbReference type="ARBA" id="ARBA00023136"/>
    </source>
</evidence>
<accession>A0AAE3JII0</accession>
<feature type="transmembrane region" description="Helical" evidence="8">
    <location>
        <begin position="45"/>
        <end position="66"/>
    </location>
</feature>
<dbReference type="CDD" id="cd06853">
    <property type="entry name" value="GT_WecA_like"/>
    <property type="match status" value="1"/>
</dbReference>
<dbReference type="GO" id="GO:0009103">
    <property type="term" value="P:lipopolysaccharide biosynthetic process"/>
    <property type="evidence" value="ECO:0007669"/>
    <property type="project" value="TreeGrafter"/>
</dbReference>
<feature type="transmembrane region" description="Helical" evidence="8">
    <location>
        <begin position="6"/>
        <end position="25"/>
    </location>
</feature>
<dbReference type="RefSeq" id="WP_230752055.1">
    <property type="nucleotide sequence ID" value="NZ_JAINWA010000001.1"/>
</dbReference>
<dbReference type="Proteomes" id="UP001198163">
    <property type="component" value="Unassembled WGS sequence"/>
</dbReference>
<comment type="cofactor">
    <cofactor evidence="7">
        <name>Mg(2+)</name>
        <dbReference type="ChEBI" id="CHEBI:18420"/>
    </cofactor>
</comment>
<dbReference type="GO" id="GO:0071555">
    <property type="term" value="P:cell wall organization"/>
    <property type="evidence" value="ECO:0007669"/>
    <property type="project" value="TreeGrafter"/>
</dbReference>
<sequence>MTHYMYLLGIAFVSSVVSIFCVLLFSRHFGLYDTVDARKVHTGNIPRLGGVGMFLGFVIGLIVFALDTGMDNFLGVKIWNLIASCALIFVMGVWDDMRPWRARYKLMVQILAAVIVLSADFTFHSINFSALRLNWNMGWMRYVITFCWIIGVTNAVNLIDGIDGLAGSVSAMSAFTFGLFFLQTGNTGGMFICFLLAVAIMGFLVFNLPIPKAKIFMGDGGSQFLGYMLAVLPLLPNGKGGATVSLPFAAAVLMIPIFDTFAALWRRSREHRSFFDPDKFHLHHKLMMLGFTARGSLLILVVFQLIIGLLIATSARIHGFLALTLLFAVYLLGLLFFTVVHIRKEEILEKSKLIETE</sequence>
<gene>
    <name evidence="9" type="ORF">K7J14_00320</name>
</gene>
<protein>
    <submittedName>
        <fullName evidence="9">Undecaprenyl/decaprenyl-phosphate alpha-N-acetylglucosaminyl 1-phosphate transferase</fullName>
    </submittedName>
</protein>
<dbReference type="PANTHER" id="PTHR22926">
    <property type="entry name" value="PHOSPHO-N-ACETYLMURAMOYL-PENTAPEPTIDE-TRANSFERASE"/>
    <property type="match status" value="1"/>
</dbReference>
<feature type="transmembrane region" description="Helical" evidence="8">
    <location>
        <begin position="139"/>
        <end position="158"/>
    </location>
</feature>